<proteinExistence type="predicted"/>
<accession>A0A6B0USS0</accession>
<protein>
    <submittedName>
        <fullName evidence="1">Putative secreted protein</fullName>
    </submittedName>
</protein>
<dbReference type="EMBL" id="GIFC01010682">
    <property type="protein sequence ID" value="MXU92765.1"/>
    <property type="molecule type" value="Transcribed_RNA"/>
</dbReference>
<organism evidence="1">
    <name type="scientific">Ixodes ricinus</name>
    <name type="common">Common tick</name>
    <name type="synonym">Acarus ricinus</name>
    <dbReference type="NCBI Taxonomy" id="34613"/>
    <lineage>
        <taxon>Eukaryota</taxon>
        <taxon>Metazoa</taxon>
        <taxon>Ecdysozoa</taxon>
        <taxon>Arthropoda</taxon>
        <taxon>Chelicerata</taxon>
        <taxon>Arachnida</taxon>
        <taxon>Acari</taxon>
        <taxon>Parasitiformes</taxon>
        <taxon>Ixodida</taxon>
        <taxon>Ixodoidea</taxon>
        <taxon>Ixodidae</taxon>
        <taxon>Ixodinae</taxon>
        <taxon>Ixodes</taxon>
    </lineage>
</organism>
<reference evidence="1" key="1">
    <citation type="submission" date="2019-12" db="EMBL/GenBank/DDBJ databases">
        <title>An insight into the sialome of adult female Ixodes ricinus ticks feeding for 6 days.</title>
        <authorList>
            <person name="Perner J."/>
            <person name="Ribeiro J.M.C."/>
        </authorList>
    </citation>
    <scope>NUCLEOTIDE SEQUENCE</scope>
    <source>
        <strain evidence="1">Semi-engorged</strain>
        <tissue evidence="1">Salivary glands</tissue>
    </source>
</reference>
<evidence type="ECO:0000313" key="1">
    <source>
        <dbReference type="EMBL" id="MXU92765.1"/>
    </source>
</evidence>
<dbReference type="AlphaFoldDB" id="A0A6B0USS0"/>
<name>A0A6B0USS0_IXORI</name>
<sequence>MLFGKMCERILKFFTLLITLSTCIRTLAMCLVSCSSSSESWGRPSINGGIFRWSERCLHSSDIVKPLSAMTLRPGVNLSNTPQAFVSALSDSLPGARSDTKVTNPLGLQTINPFAVLCFLYVEYVSLCTRNEDGVSM</sequence>